<dbReference type="PROSITE" id="PS51257">
    <property type="entry name" value="PROKAR_LIPOPROTEIN"/>
    <property type="match status" value="1"/>
</dbReference>
<keyword evidence="3" id="KW-1185">Reference proteome</keyword>
<name>A0A974PMV9_9HYPH</name>
<feature type="chain" id="PRO_5038138037" description="Lipoprotein" evidence="1">
    <location>
        <begin position="20"/>
        <end position="130"/>
    </location>
</feature>
<keyword evidence="1" id="KW-0732">Signal</keyword>
<dbReference type="Proteomes" id="UP000596427">
    <property type="component" value="Chromosome"/>
</dbReference>
<evidence type="ECO:0008006" key="4">
    <source>
        <dbReference type="Google" id="ProtNLM"/>
    </source>
</evidence>
<proteinExistence type="predicted"/>
<evidence type="ECO:0000313" key="2">
    <source>
        <dbReference type="EMBL" id="QRG06124.1"/>
    </source>
</evidence>
<gene>
    <name evidence="2" type="ORF">EZH22_24560</name>
</gene>
<accession>A0A974PMV9</accession>
<organism evidence="2 3">
    <name type="scientific">Xanthobacter dioxanivorans</name>
    <dbReference type="NCBI Taxonomy" id="2528964"/>
    <lineage>
        <taxon>Bacteria</taxon>
        <taxon>Pseudomonadati</taxon>
        <taxon>Pseudomonadota</taxon>
        <taxon>Alphaproteobacteria</taxon>
        <taxon>Hyphomicrobiales</taxon>
        <taxon>Xanthobacteraceae</taxon>
        <taxon>Xanthobacter</taxon>
    </lineage>
</organism>
<dbReference type="KEGG" id="xdi:EZH22_24560"/>
<evidence type="ECO:0000256" key="1">
    <source>
        <dbReference type="SAM" id="SignalP"/>
    </source>
</evidence>
<protein>
    <recommendedName>
        <fullName evidence="4">Lipoprotein</fullName>
    </recommendedName>
</protein>
<reference evidence="2 3" key="1">
    <citation type="submission" date="2020-10" db="EMBL/GenBank/DDBJ databases">
        <title>Degradation of 1,4-Dioxane by Xanthobacter sp. YN2, via a Novel Group-2 Soluble Di-Iron Monooxygenase.</title>
        <authorList>
            <person name="Ma F."/>
            <person name="Wang Y."/>
            <person name="Yang J."/>
            <person name="Guo H."/>
            <person name="Su D."/>
            <person name="Yu L."/>
        </authorList>
    </citation>
    <scope>NUCLEOTIDE SEQUENCE [LARGE SCALE GENOMIC DNA]</scope>
    <source>
        <strain evidence="2 3">YN2</strain>
    </source>
</reference>
<dbReference type="EMBL" id="CP063362">
    <property type="protein sequence ID" value="QRG06124.1"/>
    <property type="molecule type" value="Genomic_DNA"/>
</dbReference>
<evidence type="ECO:0000313" key="3">
    <source>
        <dbReference type="Proteomes" id="UP000596427"/>
    </source>
</evidence>
<dbReference type="AlphaFoldDB" id="A0A974PMV9"/>
<sequence>MKFDIFPAALILVAALAGCASTPRNDGPSATWTLPIPVDTAVACVITGLNSKFPADFNRPYPITHSAATTAPGSVYEITMQQTITTPGNELYFVRVMAAGTSSKVEAFALPAFRADVISGVDRCADTLKR</sequence>
<feature type="signal peptide" evidence="1">
    <location>
        <begin position="1"/>
        <end position="19"/>
    </location>
</feature>
<dbReference type="RefSeq" id="WP_203193001.1">
    <property type="nucleotide sequence ID" value="NZ_CP063362.1"/>
</dbReference>